<reference evidence="1 2" key="1">
    <citation type="submission" date="2019-04" db="EMBL/GenBank/DDBJ databases">
        <title>Genome sequencing of Clostridium botulinum Groups I-IV and Clostridium butyricum.</title>
        <authorList>
            <person name="Brunt J."/>
            <person name="Van Vliet A.H.M."/>
            <person name="Stringer S.C."/>
            <person name="Carter A.T."/>
            <person name="Peck M.W."/>
        </authorList>
    </citation>
    <scope>NUCLEOTIDE SEQUENCE [LARGE SCALE GENOMIC DNA]</scope>
    <source>
        <strain evidence="1 2">IFR 18/054</strain>
    </source>
</reference>
<evidence type="ECO:0000313" key="1">
    <source>
        <dbReference type="EMBL" id="NFF00560.1"/>
    </source>
</evidence>
<name>A0A6B4U2K9_CLOBO</name>
<protein>
    <submittedName>
        <fullName evidence="1">ABC-2 transporter permease</fullName>
    </submittedName>
</protein>
<dbReference type="PANTHER" id="PTHR41309">
    <property type="entry name" value="MEMBRANE PROTEIN-RELATED"/>
    <property type="match status" value="1"/>
</dbReference>
<comment type="caution">
    <text evidence="1">The sequence shown here is derived from an EMBL/GenBank/DDBJ whole genome shotgun (WGS) entry which is preliminary data.</text>
</comment>
<dbReference type="EMBL" id="SWND01000001">
    <property type="protein sequence ID" value="NFF00560.1"/>
    <property type="molecule type" value="Genomic_DNA"/>
</dbReference>
<dbReference type="AlphaFoldDB" id="A0A6B4U2K9"/>
<gene>
    <name evidence="1" type="ORF">FCV25_01990</name>
</gene>
<proteinExistence type="predicted"/>
<dbReference type="Pfam" id="PF13346">
    <property type="entry name" value="ABC2_membrane_5"/>
    <property type="match status" value="1"/>
</dbReference>
<accession>A0A6B4U2K9</accession>
<dbReference type="Proteomes" id="UP000472521">
    <property type="component" value="Unassembled WGS sequence"/>
</dbReference>
<sequence length="213" mass="24396">MLISLVKKDILLVKKYMLIMMIIAIAIPIFIMWRIPEFLGFSAFLISTIFAEFMLYQYVSMAELKYPKADALLCATPYPRHSIVVARYIFLLLIFTYSILAYSIVALILPGIKFLSLSNVLAVMLISAILFGVYTPIQYKLGYEKTKYFFSIVIVGTPFLLPTLAKLRILLDFSWLSSTPSFLWNLIMIAIIILVLSVSVITSIKIYEKKELY</sequence>
<evidence type="ECO:0000313" key="2">
    <source>
        <dbReference type="Proteomes" id="UP000472521"/>
    </source>
</evidence>
<dbReference type="PANTHER" id="PTHR41309:SF2">
    <property type="entry name" value="MEMBRANE PROTEIN"/>
    <property type="match status" value="1"/>
</dbReference>
<dbReference type="InterPro" id="IPR025699">
    <property type="entry name" value="ABC2_memb-like"/>
</dbReference>
<organism evidence="1 2">
    <name type="scientific">Clostridium botulinum</name>
    <dbReference type="NCBI Taxonomy" id="1491"/>
    <lineage>
        <taxon>Bacteria</taxon>
        <taxon>Bacillati</taxon>
        <taxon>Bacillota</taxon>
        <taxon>Clostridia</taxon>
        <taxon>Eubacteriales</taxon>
        <taxon>Clostridiaceae</taxon>
        <taxon>Clostridium</taxon>
    </lineage>
</organism>